<evidence type="ECO:0000256" key="3">
    <source>
        <dbReference type="ARBA" id="ARBA00023163"/>
    </source>
</evidence>
<keyword evidence="3" id="KW-0804">Transcription</keyword>
<feature type="domain" description="HTH asnC-type" evidence="4">
    <location>
        <begin position="1"/>
        <end position="61"/>
    </location>
</feature>
<protein>
    <recommendedName>
        <fullName evidence="4">HTH asnC-type domain-containing protein</fullName>
    </recommendedName>
</protein>
<dbReference type="SMART" id="SM00344">
    <property type="entry name" value="HTH_ASNC"/>
    <property type="match status" value="1"/>
</dbReference>
<keyword evidence="2" id="KW-0238">DNA-binding</keyword>
<dbReference type="InterPro" id="IPR011008">
    <property type="entry name" value="Dimeric_a/b-barrel"/>
</dbReference>
<dbReference type="RefSeq" id="WP_146841586.1">
    <property type="nucleotide sequence ID" value="NZ_BJWG01000002.1"/>
</dbReference>
<name>A0A511J7J7_9CELL</name>
<organism evidence="5 6">
    <name type="scientific">Cellulomonas composti</name>
    <dbReference type="NCBI Taxonomy" id="266130"/>
    <lineage>
        <taxon>Bacteria</taxon>
        <taxon>Bacillati</taxon>
        <taxon>Actinomycetota</taxon>
        <taxon>Actinomycetes</taxon>
        <taxon>Micrococcales</taxon>
        <taxon>Cellulomonadaceae</taxon>
        <taxon>Cellulomonas</taxon>
    </lineage>
</organism>
<dbReference type="GO" id="GO:0043200">
    <property type="term" value="P:response to amino acid"/>
    <property type="evidence" value="ECO:0007669"/>
    <property type="project" value="TreeGrafter"/>
</dbReference>
<evidence type="ECO:0000256" key="2">
    <source>
        <dbReference type="ARBA" id="ARBA00023125"/>
    </source>
</evidence>
<evidence type="ECO:0000313" key="6">
    <source>
        <dbReference type="Proteomes" id="UP000321720"/>
    </source>
</evidence>
<dbReference type="PANTHER" id="PTHR30154:SF34">
    <property type="entry name" value="TRANSCRIPTIONAL REGULATOR AZLB"/>
    <property type="match status" value="1"/>
</dbReference>
<dbReference type="PANTHER" id="PTHR30154">
    <property type="entry name" value="LEUCINE-RESPONSIVE REGULATORY PROTEIN"/>
    <property type="match status" value="1"/>
</dbReference>
<dbReference type="SUPFAM" id="SSF54909">
    <property type="entry name" value="Dimeric alpha+beta barrel"/>
    <property type="match status" value="1"/>
</dbReference>
<keyword evidence="1" id="KW-0805">Transcription regulation</keyword>
<dbReference type="InterPro" id="IPR019887">
    <property type="entry name" value="Tscrpt_reg_AsnC/Lrp_C"/>
</dbReference>
<dbReference type="GO" id="GO:0005829">
    <property type="term" value="C:cytosol"/>
    <property type="evidence" value="ECO:0007669"/>
    <property type="project" value="TreeGrafter"/>
</dbReference>
<dbReference type="EMBL" id="BJWG01000002">
    <property type="protein sequence ID" value="GEL93960.1"/>
    <property type="molecule type" value="Genomic_DNA"/>
</dbReference>
<dbReference type="Pfam" id="PF01037">
    <property type="entry name" value="AsnC_trans_reg"/>
    <property type="match status" value="1"/>
</dbReference>
<dbReference type="PROSITE" id="PS50956">
    <property type="entry name" value="HTH_ASNC_2"/>
    <property type="match status" value="1"/>
</dbReference>
<dbReference type="OrthoDB" id="166264at2"/>
<evidence type="ECO:0000256" key="1">
    <source>
        <dbReference type="ARBA" id="ARBA00023015"/>
    </source>
</evidence>
<comment type="caution">
    <text evidence="5">The sequence shown here is derived from an EMBL/GenBank/DDBJ whole genome shotgun (WGS) entry which is preliminary data.</text>
</comment>
<dbReference type="InterPro" id="IPR000485">
    <property type="entry name" value="AsnC-type_HTH_dom"/>
</dbReference>
<dbReference type="GO" id="GO:0043565">
    <property type="term" value="F:sequence-specific DNA binding"/>
    <property type="evidence" value="ECO:0007669"/>
    <property type="project" value="InterPro"/>
</dbReference>
<dbReference type="PRINTS" id="PR00033">
    <property type="entry name" value="HTHASNC"/>
</dbReference>
<accession>A0A511J7J7</accession>
<dbReference type="Gene3D" id="3.30.70.920">
    <property type="match status" value="1"/>
</dbReference>
<dbReference type="InterPro" id="IPR019888">
    <property type="entry name" value="Tscrpt_reg_AsnC-like"/>
</dbReference>
<dbReference type="Pfam" id="PF13404">
    <property type="entry name" value="HTH_AsnC-type"/>
    <property type="match status" value="1"/>
</dbReference>
<dbReference type="InterPro" id="IPR036390">
    <property type="entry name" value="WH_DNA-bd_sf"/>
</dbReference>
<evidence type="ECO:0000259" key="4">
    <source>
        <dbReference type="PROSITE" id="PS50956"/>
    </source>
</evidence>
<gene>
    <name evidence="5" type="ORF">CCO02nite_06180</name>
</gene>
<dbReference type="InterPro" id="IPR036388">
    <property type="entry name" value="WH-like_DNA-bd_sf"/>
</dbReference>
<keyword evidence="6" id="KW-1185">Reference proteome</keyword>
<dbReference type="SUPFAM" id="SSF46785">
    <property type="entry name" value="Winged helix' DNA-binding domain"/>
    <property type="match status" value="1"/>
</dbReference>
<dbReference type="InterPro" id="IPR019885">
    <property type="entry name" value="Tscrpt_reg_HTH_AsnC-type_CS"/>
</dbReference>
<dbReference type="Gene3D" id="1.10.10.10">
    <property type="entry name" value="Winged helix-like DNA-binding domain superfamily/Winged helix DNA-binding domain"/>
    <property type="match status" value="1"/>
</dbReference>
<dbReference type="Proteomes" id="UP000321720">
    <property type="component" value="Unassembled WGS sequence"/>
</dbReference>
<dbReference type="PROSITE" id="PS00519">
    <property type="entry name" value="HTH_ASNC_1"/>
    <property type="match status" value="1"/>
</dbReference>
<reference evidence="5 6" key="1">
    <citation type="submission" date="2019-07" db="EMBL/GenBank/DDBJ databases">
        <title>Whole genome shotgun sequence of Cellulomonas composti NBRC 100758.</title>
        <authorList>
            <person name="Hosoyama A."/>
            <person name="Uohara A."/>
            <person name="Ohji S."/>
            <person name="Ichikawa N."/>
        </authorList>
    </citation>
    <scope>NUCLEOTIDE SEQUENCE [LARGE SCALE GENOMIC DNA]</scope>
    <source>
        <strain evidence="5 6">NBRC 100758</strain>
    </source>
</reference>
<sequence length="142" mass="14962">MDALDDAILRELTADARVPFRELGERVGLSANAAAARVRRMQSDGTIRGFTVVRGSSAGSSAAGLEVFVEVRLADGTTNEAFTAALSSGFDEVLDAVHVTGGYDYLLHAVVRDPAALDALVRRLKRAAGAAQTFTRLALRGT</sequence>
<evidence type="ECO:0000313" key="5">
    <source>
        <dbReference type="EMBL" id="GEL93960.1"/>
    </source>
</evidence>
<proteinExistence type="predicted"/>
<dbReference type="AlphaFoldDB" id="A0A511J7J7"/>